<dbReference type="RefSeq" id="WP_263050185.1">
    <property type="nucleotide sequence ID" value="NZ_CP106735.1"/>
</dbReference>
<dbReference type="Proteomes" id="UP001062165">
    <property type="component" value="Chromosome"/>
</dbReference>
<gene>
    <name evidence="1" type="ORF">N7E81_13850</name>
</gene>
<name>A0ABY6D3M3_9BACT</name>
<dbReference type="PROSITE" id="PS51257">
    <property type="entry name" value="PROKAR_LIPOPROTEIN"/>
    <property type="match status" value="1"/>
</dbReference>
<keyword evidence="2" id="KW-1185">Reference proteome</keyword>
<evidence type="ECO:0000313" key="2">
    <source>
        <dbReference type="Proteomes" id="UP001062165"/>
    </source>
</evidence>
<protein>
    <submittedName>
        <fullName evidence="1">Nucleoid-structuring protein H-NS</fullName>
    </submittedName>
</protein>
<dbReference type="EMBL" id="CP106735">
    <property type="protein sequence ID" value="UXX78440.1"/>
    <property type="molecule type" value="Genomic_DNA"/>
</dbReference>
<sequence length="161" mass="17698">MTKQTLNISPLSLVILIAMIISVSSCKSKKNLAQVTAPIEEVEEDEVPVNEVEETPVVEERIPEKIPTKEEKLNKYMRAVSSAPSTAAANASIDEALTMFSSSEAPVLVVIYHDGANPDYDEPTTIGKYLDYLKDTKSKPAEVEEVVYDSNGNIKELVLKK</sequence>
<reference evidence="1" key="1">
    <citation type="submission" date="2022-10" db="EMBL/GenBank/DDBJ databases">
        <title>Comparative genomics and taxonomic characterization of three novel marine species of genus Reichenbachiella exhibiting antioxidant and polysaccharide degradation activities.</title>
        <authorList>
            <person name="Muhammad N."/>
            <person name="Lee Y.-J."/>
            <person name="Ko J."/>
            <person name="Kim S.-G."/>
        </authorList>
    </citation>
    <scope>NUCLEOTIDE SEQUENCE</scope>
    <source>
        <strain evidence="1">Wsw4-B4</strain>
    </source>
</reference>
<accession>A0ABY6D3M3</accession>
<organism evidence="1 2">
    <name type="scientific">Reichenbachiella carrageenanivorans</name>
    <dbReference type="NCBI Taxonomy" id="2979869"/>
    <lineage>
        <taxon>Bacteria</taxon>
        <taxon>Pseudomonadati</taxon>
        <taxon>Bacteroidota</taxon>
        <taxon>Cytophagia</taxon>
        <taxon>Cytophagales</taxon>
        <taxon>Reichenbachiellaceae</taxon>
        <taxon>Reichenbachiella</taxon>
    </lineage>
</organism>
<proteinExistence type="predicted"/>
<evidence type="ECO:0000313" key="1">
    <source>
        <dbReference type="EMBL" id="UXX78440.1"/>
    </source>
</evidence>